<dbReference type="EMBL" id="LN719426">
    <property type="protein sequence ID" value="CEP07722.1"/>
    <property type="molecule type" value="Genomic_DNA"/>
</dbReference>
<dbReference type="GO" id="GO:0004252">
    <property type="term" value="F:serine-type endopeptidase activity"/>
    <property type="evidence" value="ECO:0007669"/>
    <property type="project" value="UniProtKB-UniRule"/>
</dbReference>
<evidence type="ECO:0000259" key="7">
    <source>
        <dbReference type="Pfam" id="PF00326"/>
    </source>
</evidence>
<dbReference type="Pfam" id="PF00326">
    <property type="entry name" value="Peptidase_S9"/>
    <property type="match status" value="1"/>
</dbReference>
<evidence type="ECO:0000256" key="6">
    <source>
        <dbReference type="RuleBase" id="RU368024"/>
    </source>
</evidence>
<dbReference type="STRING" id="35722.A0A0B7MRN2"/>
<dbReference type="SUPFAM" id="SSF50993">
    <property type="entry name" value="Peptidase/esterase 'gauge' domain"/>
    <property type="match status" value="1"/>
</dbReference>
<dbReference type="PANTHER" id="PTHR11757:SF19">
    <property type="entry name" value="PROLYL ENDOPEPTIDASE-LIKE"/>
    <property type="match status" value="1"/>
</dbReference>
<evidence type="ECO:0000256" key="5">
    <source>
        <dbReference type="ARBA" id="ARBA00045448"/>
    </source>
</evidence>
<dbReference type="Gene3D" id="2.130.10.120">
    <property type="entry name" value="Prolyl oligopeptidase, N-terminal domain"/>
    <property type="match status" value="1"/>
</dbReference>
<dbReference type="PRINTS" id="PR00862">
    <property type="entry name" value="PROLIGOPTASE"/>
</dbReference>
<dbReference type="SUPFAM" id="SSF53474">
    <property type="entry name" value="alpha/beta-Hydrolases"/>
    <property type="match status" value="1"/>
</dbReference>
<comment type="similarity">
    <text evidence="1 6">Belongs to the peptidase S9A family.</text>
</comment>
<evidence type="ECO:0000256" key="4">
    <source>
        <dbReference type="ARBA" id="ARBA00022825"/>
    </source>
</evidence>
<dbReference type="InterPro" id="IPR002470">
    <property type="entry name" value="Peptidase_S9A"/>
</dbReference>
<organism evidence="9 10">
    <name type="scientific">Parasitella parasitica</name>
    <dbReference type="NCBI Taxonomy" id="35722"/>
    <lineage>
        <taxon>Eukaryota</taxon>
        <taxon>Fungi</taxon>
        <taxon>Fungi incertae sedis</taxon>
        <taxon>Mucoromycota</taxon>
        <taxon>Mucoromycotina</taxon>
        <taxon>Mucoromycetes</taxon>
        <taxon>Mucorales</taxon>
        <taxon>Mucorineae</taxon>
        <taxon>Mucoraceae</taxon>
        <taxon>Parasitella</taxon>
    </lineage>
</organism>
<keyword evidence="3 6" id="KW-0378">Hydrolase</keyword>
<dbReference type="InterPro" id="IPR001375">
    <property type="entry name" value="Peptidase_S9_cat"/>
</dbReference>
<dbReference type="PANTHER" id="PTHR11757">
    <property type="entry name" value="PROTEASE FAMILY S9A OLIGOPEPTIDASE"/>
    <property type="match status" value="1"/>
</dbReference>
<keyword evidence="10" id="KW-1185">Reference proteome</keyword>
<feature type="domain" description="Peptidase S9A N-terminal" evidence="8">
    <location>
        <begin position="39"/>
        <end position="440"/>
    </location>
</feature>
<sequence>MLVIAKHVVYTQRCGLYQSRTIFTSLRNVFSKTKNNIPVPKIVNDIQSHHGKTRQDLFSWMESLSDQHLGSYIKAENEFTRQTMRQHRFLHKIILQEMKRRLYVPNVLPPLKTVANGYEYYSTTSVYGMVYLRKKLGQGKDAPEQVLLNSGFLRSMNMSVRKVLLSPNHSIFAYNTEREGMEYGELHFKDLDNRTDWENEVLDNVFNFVWANDQVVYYTVPNAQLRPYQVFAHVIGTSQSQDVLVYEELDDTVFVDITSSKDGNYVTINANSLSSSEVRVIESSHDYTNKTVPDIKLVKPRVPDVEYYVDHHDDTFYILTNADDAKNFKLVCTPDHAIGKSNWTDLITMKSTEKIEDVDLFQNNVVIYGRRDGLPIILCHDLRTMETHQVQLPEKFCVLNPGTNLDFNTDVFRFSVISPFTHESTYEYDMSTRKLNPIRVQTIRKFDRSKYTCSQIHVKSHDDRQIPVTLIHKKDIEMNGRNPVLMRSYGAYGTSTDIEFRVEQFPLIERGWVIALPHVRGGGELGKDWYEDGKLDKKMNSFKDFISVAEHLVDTRLTSPKYLTAMGTSAGGLLVGAMLHMRPDLFRALVLRVPFVDPLSSMLNPEIPLTQIEYPEWGNPTRDAKAYDLIESYSPYENVNTDLFKSHSSLPSLYVTGGMKDQRVAYWQPLKFVARLRHFTPPTFRSTALLKMDLDRGHFGGGGSEQDSRLSDVAEQIAFLISQVQK</sequence>
<evidence type="ECO:0000313" key="10">
    <source>
        <dbReference type="Proteomes" id="UP000054107"/>
    </source>
</evidence>
<protein>
    <recommendedName>
        <fullName evidence="6">Prolyl endopeptidase</fullName>
        <ecNumber evidence="6">3.4.21.-</ecNumber>
    </recommendedName>
</protein>
<evidence type="ECO:0000259" key="8">
    <source>
        <dbReference type="Pfam" id="PF02897"/>
    </source>
</evidence>
<comment type="function">
    <text evidence="5">Serine peptidase whose precise substrate specificity remains unclear. Does not cleave peptides after a arginine or lysine residue. Regulates trans-Golgi network morphology and sorting by regulating the membrane binding of the AP-1 complex. May play a role in the regulation of synaptic vesicle exocytosis.</text>
</comment>
<dbReference type="Pfam" id="PF02897">
    <property type="entry name" value="Peptidase_S9_N"/>
    <property type="match status" value="1"/>
</dbReference>
<dbReference type="InterPro" id="IPR029058">
    <property type="entry name" value="AB_hydrolase_fold"/>
</dbReference>
<dbReference type="OrthoDB" id="248387at2759"/>
<feature type="domain" description="Peptidase S9 prolyl oligopeptidase catalytic" evidence="7">
    <location>
        <begin position="500"/>
        <end position="724"/>
    </location>
</feature>
<accession>A0A0B7MRN2</accession>
<reference evidence="9 10" key="1">
    <citation type="submission" date="2014-09" db="EMBL/GenBank/DDBJ databases">
        <authorList>
            <person name="Ellenberger Sabrina"/>
        </authorList>
    </citation>
    <scope>NUCLEOTIDE SEQUENCE [LARGE SCALE GENOMIC DNA]</scope>
    <source>
        <strain evidence="9 10">CBS 412.66</strain>
    </source>
</reference>
<keyword evidence="2 6" id="KW-0645">Protease</keyword>
<proteinExistence type="inferred from homology"/>
<gene>
    <name evidence="9" type="primary">PARPA_01030.1 scaffold 1359</name>
</gene>
<dbReference type="InterPro" id="IPR023302">
    <property type="entry name" value="Pept_S9A_N"/>
</dbReference>
<evidence type="ECO:0000313" key="9">
    <source>
        <dbReference type="EMBL" id="CEP07722.1"/>
    </source>
</evidence>
<evidence type="ECO:0000256" key="3">
    <source>
        <dbReference type="ARBA" id="ARBA00022801"/>
    </source>
</evidence>
<evidence type="ECO:0000256" key="1">
    <source>
        <dbReference type="ARBA" id="ARBA00005228"/>
    </source>
</evidence>
<evidence type="ECO:0000256" key="2">
    <source>
        <dbReference type="ARBA" id="ARBA00022670"/>
    </source>
</evidence>
<dbReference type="InterPro" id="IPR051543">
    <property type="entry name" value="Serine_Peptidase_S9A"/>
</dbReference>
<dbReference type="Proteomes" id="UP000054107">
    <property type="component" value="Unassembled WGS sequence"/>
</dbReference>
<dbReference type="EC" id="3.4.21.-" evidence="6"/>
<keyword evidence="4 6" id="KW-0720">Serine protease</keyword>
<name>A0A0B7MRN2_9FUNG</name>
<dbReference type="Gene3D" id="3.40.50.1820">
    <property type="entry name" value="alpha/beta hydrolase"/>
    <property type="match status" value="1"/>
</dbReference>
<dbReference type="GO" id="GO:0006508">
    <property type="term" value="P:proteolysis"/>
    <property type="evidence" value="ECO:0007669"/>
    <property type="project" value="UniProtKB-KW"/>
</dbReference>
<dbReference type="AlphaFoldDB" id="A0A0B7MRN2"/>